<reference evidence="2" key="1">
    <citation type="journal article" date="2019" name="Int. J. Syst. Evol. Microbiol.">
        <title>The Global Catalogue of Microorganisms (GCM) 10K type strain sequencing project: providing services to taxonomists for standard genome sequencing and annotation.</title>
        <authorList>
            <consortium name="The Broad Institute Genomics Platform"/>
            <consortium name="The Broad Institute Genome Sequencing Center for Infectious Disease"/>
            <person name="Wu L."/>
            <person name="Ma J."/>
        </authorList>
    </citation>
    <scope>NUCLEOTIDE SEQUENCE [LARGE SCALE GENOMIC DNA]</scope>
    <source>
        <strain evidence="2">JCM 16902</strain>
    </source>
</reference>
<dbReference type="Proteomes" id="UP001501074">
    <property type="component" value="Unassembled WGS sequence"/>
</dbReference>
<accession>A0ABP6ZLT3</accession>
<keyword evidence="2" id="KW-1185">Reference proteome</keyword>
<dbReference type="SUPFAM" id="SSF53756">
    <property type="entry name" value="UDP-Glycosyltransferase/glycogen phosphorylase"/>
    <property type="match status" value="1"/>
</dbReference>
<proteinExistence type="predicted"/>
<protein>
    <submittedName>
        <fullName evidence="1">Uncharacterized protein</fullName>
    </submittedName>
</protein>
<sequence length="450" mass="48995">MNGDPFLSAEALVSHSPGGRINRILWFHRTDRWYFGDFLRHSAWLAWARESFPAAVIDLASHAAYLPLFADDRFGRHFDSRPGEPAGPYDLVIEPGSFEPAPAPGLRLASWDSGWALRHNGRVLLEGRKEELNYFRAAHPGSVTGHRCVAPTRIRFSPAELAHANSLVERAFPGQAPVVVYNPSASNAFTRETGARKEVDNSLTAHEHATVLRQTLKLMPDHRFIVGASVKIGDRQNESLINTLARTIRSDRVRPITSLGGGLTLRGFAGLLAASRVHGMLGTGTGTNTHLAALLGLRALSVERGHDEDLQANWSGPGFQMGSFRWRNPALDTEIHTVDRSRGDEDELLAVAGVFALGEMPAEPLPVFDKQWDCDPAAAVRSAAELLGAMPPQAAAHYGDFTDEAAYLGSKANGLKAVVAALESPDPPIARMLFEDSNLFKLVTRPGRSM</sequence>
<dbReference type="EMBL" id="BAAAZO010000003">
    <property type="protein sequence ID" value="GAA3610252.1"/>
    <property type="molecule type" value="Genomic_DNA"/>
</dbReference>
<comment type="caution">
    <text evidence="1">The sequence shown here is derived from an EMBL/GenBank/DDBJ whole genome shotgun (WGS) entry which is preliminary data.</text>
</comment>
<evidence type="ECO:0000313" key="1">
    <source>
        <dbReference type="EMBL" id="GAA3610252.1"/>
    </source>
</evidence>
<name>A0ABP6ZLT3_9ACTN</name>
<gene>
    <name evidence="1" type="ORF">GCM10022223_28000</name>
</gene>
<organism evidence="1 2">
    <name type="scientific">Kineosporia mesophila</name>
    <dbReference type="NCBI Taxonomy" id="566012"/>
    <lineage>
        <taxon>Bacteria</taxon>
        <taxon>Bacillati</taxon>
        <taxon>Actinomycetota</taxon>
        <taxon>Actinomycetes</taxon>
        <taxon>Kineosporiales</taxon>
        <taxon>Kineosporiaceae</taxon>
        <taxon>Kineosporia</taxon>
    </lineage>
</organism>
<evidence type="ECO:0000313" key="2">
    <source>
        <dbReference type="Proteomes" id="UP001501074"/>
    </source>
</evidence>
<dbReference type="RefSeq" id="WP_231487274.1">
    <property type="nucleotide sequence ID" value="NZ_BAAAZO010000003.1"/>
</dbReference>